<feature type="compositionally biased region" description="Basic and acidic residues" evidence="7">
    <location>
        <begin position="167"/>
        <end position="176"/>
    </location>
</feature>
<dbReference type="SUPFAM" id="SSF56420">
    <property type="entry name" value="Peptide deformylase"/>
    <property type="match status" value="1"/>
</dbReference>
<name>B2GGT8_KOCRD</name>
<reference evidence="8 9" key="1">
    <citation type="journal article" date="2008" name="J. Bacteriol.">
        <title>Complete genome sequence of the soil actinomycete Kocuria rhizophila.</title>
        <authorList>
            <person name="Takarada H."/>
            <person name="Sekine M."/>
            <person name="Kosugi H."/>
            <person name="Matsuo Y."/>
            <person name="Fujisawa T."/>
            <person name="Omata S."/>
            <person name="Kishi E."/>
            <person name="Shimizu A."/>
            <person name="Tsukatani N."/>
            <person name="Tanikawa S."/>
            <person name="Fujita N."/>
            <person name="Harayama S."/>
        </authorList>
    </citation>
    <scope>NUCLEOTIDE SEQUENCE [LARGE SCALE GENOMIC DNA]</scope>
    <source>
        <strain evidence="9">ATCC 9341 / DSM 348 / NBRC 103217 / DC2201</strain>
    </source>
</reference>
<dbReference type="PANTHER" id="PTHR10458">
    <property type="entry name" value="PEPTIDE DEFORMYLASE"/>
    <property type="match status" value="1"/>
</dbReference>
<feature type="binding site" evidence="6">
    <location>
        <position position="130"/>
    </location>
    <ligand>
        <name>Fe cation</name>
        <dbReference type="ChEBI" id="CHEBI:24875"/>
    </ligand>
</feature>
<keyword evidence="2 6" id="KW-0479">Metal-binding</keyword>
<dbReference type="GO" id="GO:0006412">
    <property type="term" value="P:translation"/>
    <property type="evidence" value="ECO:0007669"/>
    <property type="project" value="UniProtKB-UniRule"/>
</dbReference>
<feature type="compositionally biased region" description="Low complexity" evidence="7">
    <location>
        <begin position="212"/>
        <end position="235"/>
    </location>
</feature>
<dbReference type="STRING" id="378753.KRH_11640"/>
<dbReference type="NCBIfam" id="TIGR00079">
    <property type="entry name" value="pept_deformyl"/>
    <property type="match status" value="1"/>
</dbReference>
<feature type="compositionally biased region" description="Low complexity" evidence="7">
    <location>
        <begin position="177"/>
        <end position="194"/>
    </location>
</feature>
<evidence type="ECO:0000256" key="6">
    <source>
        <dbReference type="HAMAP-Rule" id="MF_00163"/>
    </source>
</evidence>
<dbReference type="InterPro" id="IPR036821">
    <property type="entry name" value="Peptide_deformylase_sf"/>
</dbReference>
<keyword evidence="9" id="KW-1185">Reference proteome</keyword>
<dbReference type="Proteomes" id="UP000008838">
    <property type="component" value="Chromosome"/>
</dbReference>
<comment type="similarity">
    <text evidence="1 6">Belongs to the polypeptide deformylase family.</text>
</comment>
<evidence type="ECO:0000256" key="2">
    <source>
        <dbReference type="ARBA" id="ARBA00022723"/>
    </source>
</evidence>
<gene>
    <name evidence="6 8" type="primary">def</name>
    <name evidence="8" type="ordered locus">KRH_11640</name>
</gene>
<keyword evidence="5 6" id="KW-0408">Iron</keyword>
<feature type="region of interest" description="Disordered" evidence="7">
    <location>
        <begin position="167"/>
        <end position="249"/>
    </location>
</feature>
<dbReference type="AlphaFoldDB" id="B2GGT8"/>
<dbReference type="GO" id="GO:0046872">
    <property type="term" value="F:metal ion binding"/>
    <property type="evidence" value="ECO:0007669"/>
    <property type="project" value="UniProtKB-KW"/>
</dbReference>
<dbReference type="InterPro" id="IPR023635">
    <property type="entry name" value="Peptide_deformylase"/>
</dbReference>
<dbReference type="Pfam" id="PF01327">
    <property type="entry name" value="Pep_deformylase"/>
    <property type="match status" value="1"/>
</dbReference>
<dbReference type="eggNOG" id="COG0242">
    <property type="taxonomic scope" value="Bacteria"/>
</dbReference>
<feature type="active site" evidence="6">
    <location>
        <position position="131"/>
    </location>
</feature>
<dbReference type="OrthoDB" id="9804313at2"/>
<dbReference type="Gene3D" id="3.90.45.10">
    <property type="entry name" value="Peptide deformylase"/>
    <property type="match status" value="1"/>
</dbReference>
<dbReference type="NCBIfam" id="NF001159">
    <property type="entry name" value="PRK00150.1-3"/>
    <property type="match status" value="1"/>
</dbReference>
<keyword evidence="3 6" id="KW-0378">Hydrolase</keyword>
<keyword evidence="4 6" id="KW-0648">Protein biosynthesis</keyword>
<evidence type="ECO:0000313" key="8">
    <source>
        <dbReference type="EMBL" id="BAG29511.1"/>
    </source>
</evidence>
<organism evidence="8 9">
    <name type="scientific">Kocuria rhizophila (strain ATCC 9341 / DSM 348 / NBRC 103217 / DC2201)</name>
    <dbReference type="NCBI Taxonomy" id="378753"/>
    <lineage>
        <taxon>Bacteria</taxon>
        <taxon>Bacillati</taxon>
        <taxon>Actinomycetota</taxon>
        <taxon>Actinomycetes</taxon>
        <taxon>Micrococcales</taxon>
        <taxon>Micrococcaceae</taxon>
        <taxon>Kocuria</taxon>
    </lineage>
</organism>
<dbReference type="PANTHER" id="PTHR10458:SF2">
    <property type="entry name" value="PEPTIDE DEFORMYLASE, MITOCHONDRIAL"/>
    <property type="match status" value="1"/>
</dbReference>
<evidence type="ECO:0000313" key="9">
    <source>
        <dbReference type="Proteomes" id="UP000008838"/>
    </source>
</evidence>
<evidence type="ECO:0000256" key="1">
    <source>
        <dbReference type="ARBA" id="ARBA00010759"/>
    </source>
</evidence>
<dbReference type="GO" id="GO:0042586">
    <property type="term" value="F:peptide deformylase activity"/>
    <property type="evidence" value="ECO:0007669"/>
    <property type="project" value="UniProtKB-UniRule"/>
</dbReference>
<comment type="catalytic activity">
    <reaction evidence="6">
        <text>N-terminal N-formyl-L-methionyl-[peptide] + H2O = N-terminal L-methionyl-[peptide] + formate</text>
        <dbReference type="Rhea" id="RHEA:24420"/>
        <dbReference type="Rhea" id="RHEA-COMP:10639"/>
        <dbReference type="Rhea" id="RHEA-COMP:10640"/>
        <dbReference type="ChEBI" id="CHEBI:15377"/>
        <dbReference type="ChEBI" id="CHEBI:15740"/>
        <dbReference type="ChEBI" id="CHEBI:49298"/>
        <dbReference type="ChEBI" id="CHEBI:64731"/>
        <dbReference type="EC" id="3.5.1.88"/>
    </reaction>
</comment>
<dbReference type="HOGENOM" id="CLU_061901_1_1_11"/>
<accession>B2GGT8</accession>
<sequence length="249" mass="26503">MSILRIRTIGDPVLRTPAQEVPQFDESLRTLVRDMVETMYAVGGVGLAAPQVGVGLQIFTWGIEGDEGHVVNPRLSVGHEPQDGGEGCLSVPGLSYETPRMDSATLTGVDMHGRPVHRDATGLLARCFQHETDHLRGTLYVDRLEGEHRRDAMRQLRGEAFRATAERIARERDEQRGVAPRPAGDAPRATGAAASSFVRSPDDAAGPGSAFGRASGPGASRTRRGASSSGGAPRAQHGAEQTRRPGGAR</sequence>
<dbReference type="HAMAP" id="MF_00163">
    <property type="entry name" value="Pep_deformylase"/>
    <property type="match status" value="1"/>
</dbReference>
<comment type="function">
    <text evidence="6">Removes the formyl group from the N-terminal Met of newly synthesized proteins. Requires at least a dipeptide for an efficient rate of reaction. N-terminal L-methionine is a prerequisite for activity but the enzyme has broad specificity at other positions.</text>
</comment>
<dbReference type="EC" id="3.5.1.88" evidence="6"/>
<evidence type="ECO:0000256" key="7">
    <source>
        <dbReference type="SAM" id="MobiDB-lite"/>
    </source>
</evidence>
<dbReference type="KEGG" id="krh:KRH_11640"/>
<proteinExistence type="inferred from homology"/>
<feature type="binding site" evidence="6">
    <location>
        <position position="88"/>
    </location>
    <ligand>
        <name>Fe cation</name>
        <dbReference type="ChEBI" id="CHEBI:24875"/>
    </ligand>
</feature>
<dbReference type="CDD" id="cd00487">
    <property type="entry name" value="Pep_deformylase"/>
    <property type="match status" value="1"/>
</dbReference>
<feature type="binding site" evidence="6">
    <location>
        <position position="134"/>
    </location>
    <ligand>
        <name>Fe cation</name>
        <dbReference type="ChEBI" id="CHEBI:24875"/>
    </ligand>
</feature>
<dbReference type="RefSeq" id="WP_012398232.1">
    <property type="nucleotide sequence ID" value="NC_010617.1"/>
</dbReference>
<comment type="cofactor">
    <cofactor evidence="6">
        <name>Fe(2+)</name>
        <dbReference type="ChEBI" id="CHEBI:29033"/>
    </cofactor>
    <text evidence="6">Binds 1 Fe(2+) ion.</text>
</comment>
<evidence type="ECO:0000256" key="5">
    <source>
        <dbReference type="ARBA" id="ARBA00023004"/>
    </source>
</evidence>
<evidence type="ECO:0000256" key="3">
    <source>
        <dbReference type="ARBA" id="ARBA00022801"/>
    </source>
</evidence>
<evidence type="ECO:0000256" key="4">
    <source>
        <dbReference type="ARBA" id="ARBA00022917"/>
    </source>
</evidence>
<dbReference type="SMR" id="B2GGT8"/>
<dbReference type="EMBL" id="AP009152">
    <property type="protein sequence ID" value="BAG29511.1"/>
    <property type="molecule type" value="Genomic_DNA"/>
</dbReference>
<dbReference type="PRINTS" id="PR01576">
    <property type="entry name" value="PDEFORMYLASE"/>
</dbReference>
<protein>
    <recommendedName>
        <fullName evidence="6">Peptide deformylase</fullName>
        <shortName evidence="6">PDF</shortName>
        <ecNumber evidence="6">3.5.1.88</ecNumber>
    </recommendedName>
    <alternativeName>
        <fullName evidence="6">Polypeptide deformylase</fullName>
    </alternativeName>
</protein>